<organism evidence="2 3">
    <name type="scientific">Halorientalis persicus</name>
    <dbReference type="NCBI Taxonomy" id="1367881"/>
    <lineage>
        <taxon>Archaea</taxon>
        <taxon>Methanobacteriati</taxon>
        <taxon>Methanobacteriota</taxon>
        <taxon>Stenosarchaea group</taxon>
        <taxon>Halobacteria</taxon>
        <taxon>Halobacteriales</taxon>
        <taxon>Haloarculaceae</taxon>
        <taxon>Halorientalis</taxon>
    </lineage>
</organism>
<evidence type="ECO:0000313" key="3">
    <source>
        <dbReference type="Proteomes" id="UP000198775"/>
    </source>
</evidence>
<name>A0A1H8LD09_9EURY</name>
<dbReference type="Proteomes" id="UP000198775">
    <property type="component" value="Unassembled WGS sequence"/>
</dbReference>
<dbReference type="EMBL" id="FOCX01000007">
    <property type="protein sequence ID" value="SEO03025.1"/>
    <property type="molecule type" value="Genomic_DNA"/>
</dbReference>
<sequence length="200" mass="22043">MGKVSIAESEFESEVVSRGEQVTFRLVVEYETPSGDEFVERSTLAADSRSDLTTEAVSAALTEWADERDVAAVSGFSVVEEQLARRGGEAPDTGDEALLVDPSDRETKSERTTEEAVARSSRYVEGDHLLYYEGGPDSTVYGHTTEGIVAEAPPIEHQHRENEPDKIRLDVGKRTKIVPLEWVIGHADEADEPIDKPRDL</sequence>
<dbReference type="AlphaFoldDB" id="A0A1H8LD09"/>
<accession>A0A1H8LD09</accession>
<protein>
    <submittedName>
        <fullName evidence="2">Uncharacterized protein</fullName>
    </submittedName>
</protein>
<feature type="region of interest" description="Disordered" evidence="1">
    <location>
        <begin position="84"/>
        <end position="120"/>
    </location>
</feature>
<gene>
    <name evidence="2" type="ORF">SAMN05216388_100795</name>
</gene>
<keyword evidence="3" id="KW-1185">Reference proteome</keyword>
<evidence type="ECO:0000313" key="2">
    <source>
        <dbReference type="EMBL" id="SEO03025.1"/>
    </source>
</evidence>
<dbReference type="RefSeq" id="WP_092659469.1">
    <property type="nucleotide sequence ID" value="NZ_FOCX01000007.1"/>
</dbReference>
<evidence type="ECO:0000256" key="1">
    <source>
        <dbReference type="SAM" id="MobiDB-lite"/>
    </source>
</evidence>
<feature type="compositionally biased region" description="Basic and acidic residues" evidence="1">
    <location>
        <begin position="102"/>
        <end position="120"/>
    </location>
</feature>
<reference evidence="3" key="1">
    <citation type="submission" date="2016-10" db="EMBL/GenBank/DDBJ databases">
        <authorList>
            <person name="Varghese N."/>
            <person name="Submissions S."/>
        </authorList>
    </citation>
    <scope>NUCLEOTIDE SEQUENCE [LARGE SCALE GENOMIC DNA]</scope>
    <source>
        <strain evidence="3">IBRC-M 10043</strain>
    </source>
</reference>
<proteinExistence type="predicted"/>
<dbReference type="OrthoDB" id="228106at2157"/>